<feature type="coiled-coil region" evidence="1">
    <location>
        <begin position="74"/>
        <end position="107"/>
    </location>
</feature>
<organism evidence="3 4">
    <name type="scientific">Gilliamella apicola</name>
    <dbReference type="NCBI Taxonomy" id="1196095"/>
    <lineage>
        <taxon>Bacteria</taxon>
        <taxon>Pseudomonadati</taxon>
        <taxon>Pseudomonadota</taxon>
        <taxon>Gammaproteobacteria</taxon>
        <taxon>Orbales</taxon>
        <taxon>Orbaceae</taxon>
        <taxon>Gilliamella</taxon>
    </lineage>
</organism>
<accession>A0A2V4E981</accession>
<feature type="signal peptide" evidence="2">
    <location>
        <begin position="1"/>
        <end position="18"/>
    </location>
</feature>
<comment type="caution">
    <text evidence="3">The sequence shown here is derived from an EMBL/GenBank/DDBJ whole genome shotgun (WGS) entry which is preliminary data.</text>
</comment>
<dbReference type="OrthoDB" id="7067666at2"/>
<proteinExistence type="predicted"/>
<dbReference type="PROSITE" id="PS51257">
    <property type="entry name" value="PROKAR_LIPOPROTEIN"/>
    <property type="match status" value="1"/>
</dbReference>
<evidence type="ECO:0000313" key="4">
    <source>
        <dbReference type="Proteomes" id="UP000247932"/>
    </source>
</evidence>
<evidence type="ECO:0000256" key="1">
    <source>
        <dbReference type="SAM" id="Coils"/>
    </source>
</evidence>
<protein>
    <recommendedName>
        <fullName evidence="5">DUF1311 domain-containing protein</fullName>
    </recommendedName>
</protein>
<evidence type="ECO:0000313" key="3">
    <source>
        <dbReference type="EMBL" id="PXZ07486.1"/>
    </source>
</evidence>
<keyword evidence="1" id="KW-0175">Coiled coil</keyword>
<dbReference type="AlphaFoldDB" id="A0A2V4E981"/>
<keyword evidence="2" id="KW-0732">Signal</keyword>
<keyword evidence="4" id="KW-1185">Reference proteome</keyword>
<evidence type="ECO:0008006" key="5">
    <source>
        <dbReference type="Google" id="ProtNLM"/>
    </source>
</evidence>
<dbReference type="Proteomes" id="UP000247932">
    <property type="component" value="Unassembled WGS sequence"/>
</dbReference>
<evidence type="ECO:0000256" key="2">
    <source>
        <dbReference type="SAM" id="SignalP"/>
    </source>
</evidence>
<gene>
    <name evidence="3" type="ORF">DKK70_06435</name>
</gene>
<feature type="chain" id="PRO_5016134063" description="DUF1311 domain-containing protein" evidence="2">
    <location>
        <begin position="19"/>
        <end position="309"/>
    </location>
</feature>
<sequence length="309" mass="35618">MKDLKVLALLLLASLALAGCEEKNQEYYSKHIDSAKEKLNECDKTLYKAMKENDEKLFTKTTQDPECLAADSAITEDRKQQEKLEQERKEAEQKQALETELTAIKNQVAGKSWQESINEYLKVDECNALFSTRSPKCKAWKIIYNEKVDEGKKELIKLPFEGIKEQMGSLCKLDKRPNSNCSVAELVLEEKAKEDLANADIQTVEAKKSIYCAEDIYSSNACRKSWEDAWDRESDKHVKFFTENDEEFINTFNSCADKIAALDAQKLEWSQKNNLERQITNTFPCYQAKMAYSKRGMGYSVRFEKKIEK</sequence>
<reference evidence="3 4" key="1">
    <citation type="submission" date="2018-05" db="EMBL/GenBank/DDBJ databases">
        <title>Reference genomes for bee gut microbiota database.</title>
        <authorList>
            <person name="Ellegaard K.M."/>
        </authorList>
    </citation>
    <scope>NUCLEOTIDE SEQUENCE [LARGE SCALE GENOMIC DNA]</scope>
    <source>
        <strain evidence="3 4">ESL0182</strain>
    </source>
</reference>
<dbReference type="EMBL" id="QGLR01000009">
    <property type="protein sequence ID" value="PXZ07486.1"/>
    <property type="molecule type" value="Genomic_DNA"/>
</dbReference>
<name>A0A2V4E981_9GAMM</name>